<evidence type="ECO:0000313" key="5">
    <source>
        <dbReference type="EMBL" id="AEI96230.1"/>
    </source>
</evidence>
<dbReference type="Gene3D" id="1.10.10.60">
    <property type="entry name" value="Homeodomain-like"/>
    <property type="match status" value="1"/>
</dbReference>
<keyword evidence="2" id="KW-0238">DNA-binding</keyword>
<dbReference type="InterPro" id="IPR032687">
    <property type="entry name" value="AraC-type_N"/>
</dbReference>
<feature type="domain" description="HTH araC/xylS-type" evidence="4">
    <location>
        <begin position="240"/>
        <end position="337"/>
    </location>
</feature>
<dbReference type="SMART" id="SM00342">
    <property type="entry name" value="HTH_ARAC"/>
    <property type="match status" value="1"/>
</dbReference>
<dbReference type="GO" id="GO:0000976">
    <property type="term" value="F:transcription cis-regulatory region binding"/>
    <property type="evidence" value="ECO:0007669"/>
    <property type="project" value="TreeGrafter"/>
</dbReference>
<name>F7ZI94_ROSLO</name>
<dbReference type="STRING" id="391595.RLO149_c043340"/>
<reference evidence="5 6" key="1">
    <citation type="journal article" date="2011" name="BMC Genomics">
        <title>Comparative genome analysis and genome-guided physiological analysis of Roseobacter litoralis.</title>
        <authorList>
            <person name="Kalhoefer D."/>
            <person name="Thole S."/>
            <person name="Voget S."/>
            <person name="Lehmann R."/>
            <person name="Liesegang H."/>
            <person name="Wollher A."/>
            <person name="Daniel R."/>
            <person name="Simon M."/>
            <person name="Brinkhoff T."/>
        </authorList>
    </citation>
    <scope>NUCLEOTIDE SEQUENCE [LARGE SCALE GENOMIC DNA]</scope>
    <source>
        <strain evidence="6">ATCC 49566 / DSM 6996 / JCM 21268 / NBRC 15278 / OCh 149</strain>
    </source>
</reference>
<dbReference type="eggNOG" id="COG2207">
    <property type="taxonomic scope" value="Bacteria"/>
</dbReference>
<dbReference type="HOGENOM" id="CLU_047522_0_1_5"/>
<evidence type="ECO:0000313" key="6">
    <source>
        <dbReference type="Proteomes" id="UP000001353"/>
    </source>
</evidence>
<dbReference type="AlphaFoldDB" id="F7ZI94"/>
<evidence type="ECO:0000256" key="2">
    <source>
        <dbReference type="ARBA" id="ARBA00023125"/>
    </source>
</evidence>
<dbReference type="Pfam" id="PF12833">
    <property type="entry name" value="HTH_18"/>
    <property type="match status" value="1"/>
</dbReference>
<proteinExistence type="predicted"/>
<dbReference type="RefSeq" id="WP_013964109.1">
    <property type="nucleotide sequence ID" value="NC_015730.1"/>
</dbReference>
<dbReference type="OrthoDB" id="9805730at2"/>
<evidence type="ECO:0000256" key="1">
    <source>
        <dbReference type="ARBA" id="ARBA00023015"/>
    </source>
</evidence>
<dbReference type="GO" id="GO:0005829">
    <property type="term" value="C:cytosol"/>
    <property type="evidence" value="ECO:0007669"/>
    <property type="project" value="TreeGrafter"/>
</dbReference>
<dbReference type="PANTHER" id="PTHR47894:SF1">
    <property type="entry name" value="HTH-TYPE TRANSCRIPTIONAL REGULATOR VQSM"/>
    <property type="match status" value="1"/>
</dbReference>
<dbReference type="InterPro" id="IPR009057">
    <property type="entry name" value="Homeodomain-like_sf"/>
</dbReference>
<protein>
    <submittedName>
        <fullName evidence="5">HTH-type transcriptional regulator, AraC family</fullName>
    </submittedName>
</protein>
<dbReference type="InterPro" id="IPR018060">
    <property type="entry name" value="HTH_AraC"/>
</dbReference>
<organism evidence="5 6">
    <name type="scientific">Roseobacter litoralis (strain ATCC 49566 / DSM 6996 / JCM 21268 / NBRC 15278 / OCh 149)</name>
    <dbReference type="NCBI Taxonomy" id="391595"/>
    <lineage>
        <taxon>Bacteria</taxon>
        <taxon>Pseudomonadati</taxon>
        <taxon>Pseudomonadota</taxon>
        <taxon>Alphaproteobacteria</taxon>
        <taxon>Rhodobacterales</taxon>
        <taxon>Roseobacteraceae</taxon>
        <taxon>Roseobacter</taxon>
    </lineage>
</organism>
<dbReference type="Pfam" id="PF12625">
    <property type="entry name" value="Arabinose_bd"/>
    <property type="match status" value="1"/>
</dbReference>
<dbReference type="SUPFAM" id="SSF46689">
    <property type="entry name" value="Homeodomain-like"/>
    <property type="match status" value="1"/>
</dbReference>
<accession>F7ZI94</accession>
<dbReference type="KEGG" id="rli:RLO149_c043340"/>
<dbReference type="Proteomes" id="UP000001353">
    <property type="component" value="Chromosome"/>
</dbReference>
<dbReference type="PANTHER" id="PTHR47894">
    <property type="entry name" value="HTH-TYPE TRANSCRIPTIONAL REGULATOR GADX"/>
    <property type="match status" value="1"/>
</dbReference>
<keyword evidence="3" id="KW-0804">Transcription</keyword>
<dbReference type="GO" id="GO:0003700">
    <property type="term" value="F:DNA-binding transcription factor activity"/>
    <property type="evidence" value="ECO:0007669"/>
    <property type="project" value="InterPro"/>
</dbReference>
<sequence>MTIEKLPQLSTVSSQFIADWLAALRPLCSADHFASLLQRSDLQTGEDVPNGRVTLDQIVCLYRLAAVETGDEMMGLWSRPIRHRALQHLLTSVREATSLSSALYRFSTFWNLLLDDYELVFSETDDMSALRLMPRTDLIPQRFGHMLILKLAHGLISWLARHEVPVKAVGFAFARPAFDEDYAVIFPAPVRFNQPTTSITFDLRVLGPVQVRSSADLDLFLENAPRDWIFTRSQVHTQSLRVRSYLSQTGWDNANLTGAARALHLTPRTLIRKLEADGTSFQVIKDALRRDIAIRHLQTGQHSIESVAHEVGFSSAANFHKAFQRWTGNRPGEYRRRRTAEE</sequence>
<keyword evidence="1" id="KW-0805">Transcription regulation</keyword>
<gene>
    <name evidence="5" type="ordered locus">RLO149_c043340</name>
</gene>
<dbReference type="EMBL" id="CP002623">
    <property type="protein sequence ID" value="AEI96230.1"/>
    <property type="molecule type" value="Genomic_DNA"/>
</dbReference>
<evidence type="ECO:0000256" key="3">
    <source>
        <dbReference type="ARBA" id="ARBA00023163"/>
    </source>
</evidence>
<dbReference type="PRINTS" id="PR00032">
    <property type="entry name" value="HTHARAC"/>
</dbReference>
<dbReference type="InterPro" id="IPR020449">
    <property type="entry name" value="Tscrpt_reg_AraC-type_HTH"/>
</dbReference>
<dbReference type="PROSITE" id="PS01124">
    <property type="entry name" value="HTH_ARAC_FAMILY_2"/>
    <property type="match status" value="1"/>
</dbReference>
<keyword evidence="6" id="KW-1185">Reference proteome</keyword>
<evidence type="ECO:0000259" key="4">
    <source>
        <dbReference type="PROSITE" id="PS01124"/>
    </source>
</evidence>